<dbReference type="EMBL" id="CP146256">
    <property type="protein sequence ID" value="XAH74630.1"/>
    <property type="molecule type" value="Genomic_DNA"/>
</dbReference>
<proteinExistence type="predicted"/>
<organism evidence="4 9">
    <name type="scientific">Kineothrix sedimenti</name>
    <dbReference type="NCBI Taxonomy" id="3123317"/>
    <lineage>
        <taxon>Bacteria</taxon>
        <taxon>Bacillati</taxon>
        <taxon>Bacillota</taxon>
        <taxon>Clostridia</taxon>
        <taxon>Lachnospirales</taxon>
        <taxon>Lachnospiraceae</taxon>
        <taxon>Kineothrix</taxon>
    </lineage>
</organism>
<dbReference type="Proteomes" id="UP001451571">
    <property type="component" value="Chromosome"/>
</dbReference>
<evidence type="ECO:0000313" key="8">
    <source>
        <dbReference type="EMBL" id="XAH75956.1"/>
    </source>
</evidence>
<dbReference type="EMBL" id="CP146256">
    <property type="protein sequence ID" value="XAH72336.1"/>
    <property type="molecule type" value="Genomic_DNA"/>
</dbReference>
<evidence type="ECO:0000313" key="2">
    <source>
        <dbReference type="EMBL" id="XAH72336.1"/>
    </source>
</evidence>
<protein>
    <submittedName>
        <fullName evidence="4">Uncharacterized protein</fullName>
    </submittedName>
</protein>
<evidence type="ECO:0000313" key="6">
    <source>
        <dbReference type="EMBL" id="XAH74795.1"/>
    </source>
</evidence>
<gene>
    <name evidence="4" type="ORF">V6984_02375</name>
    <name evidence="5" type="ORF">V6984_02955</name>
    <name evidence="6" type="ORF">V6984_03255</name>
    <name evidence="7" type="ORF">V6984_04655</name>
    <name evidence="8" type="ORF">V6984_09415</name>
    <name evidence="2" type="ORF">V6984_12440</name>
    <name evidence="3" type="ORF">V6984_20930</name>
</gene>
<sequence>MKENRLTRNEAIEAADILRDMLDDEQRKAELLKQRNKELELLLMKNDIAIPDYELWHGVLPMV</sequence>
<dbReference type="EMBL" id="CP146256">
    <property type="protein sequence ID" value="XAH74795.1"/>
    <property type="molecule type" value="Genomic_DNA"/>
</dbReference>
<evidence type="ECO:0000256" key="1">
    <source>
        <dbReference type="SAM" id="Coils"/>
    </source>
</evidence>
<feature type="coiled-coil region" evidence="1">
    <location>
        <begin position="8"/>
        <end position="42"/>
    </location>
</feature>
<evidence type="ECO:0000313" key="9">
    <source>
        <dbReference type="Proteomes" id="UP001451571"/>
    </source>
</evidence>
<keyword evidence="9" id="KW-1185">Reference proteome</keyword>
<keyword evidence="1" id="KW-0175">Coiled coil</keyword>
<name>A0ABZ3EYW2_9FIRM</name>
<evidence type="ECO:0000313" key="7">
    <source>
        <dbReference type="EMBL" id="XAH75069.1"/>
    </source>
</evidence>
<dbReference type="EMBL" id="CP146256">
    <property type="protein sequence ID" value="XAH75069.1"/>
    <property type="molecule type" value="Genomic_DNA"/>
</dbReference>
<evidence type="ECO:0000313" key="3">
    <source>
        <dbReference type="EMBL" id="XAH73935.1"/>
    </source>
</evidence>
<dbReference type="EMBL" id="CP146256">
    <property type="protein sequence ID" value="XAH73935.1"/>
    <property type="molecule type" value="Genomic_DNA"/>
</dbReference>
<reference evidence="4 9" key="1">
    <citation type="submission" date="2024-02" db="EMBL/GenBank/DDBJ databases">
        <title>Bacterial strain from lacustrine sediment.</title>
        <authorList>
            <person name="Petit C."/>
            <person name="Fadhlaoui K."/>
        </authorList>
    </citation>
    <scope>NUCLEOTIDE SEQUENCE [LARGE SCALE GENOMIC DNA]</scope>
    <source>
        <strain evidence="4 9">IPX-CK</strain>
    </source>
</reference>
<dbReference type="EMBL" id="CP146256">
    <property type="protein sequence ID" value="XAH74741.1"/>
    <property type="molecule type" value="Genomic_DNA"/>
</dbReference>
<dbReference type="RefSeq" id="WP_342755954.1">
    <property type="nucleotide sequence ID" value="NZ_CP146256.1"/>
</dbReference>
<evidence type="ECO:0000313" key="5">
    <source>
        <dbReference type="EMBL" id="XAH74741.1"/>
    </source>
</evidence>
<dbReference type="EMBL" id="CP146256">
    <property type="protein sequence ID" value="XAH75956.1"/>
    <property type="molecule type" value="Genomic_DNA"/>
</dbReference>
<evidence type="ECO:0000313" key="4">
    <source>
        <dbReference type="EMBL" id="XAH74630.1"/>
    </source>
</evidence>
<accession>A0ABZ3EYW2</accession>